<organism evidence="1 2">
    <name type="scientific">Izhakiella australiensis</name>
    <dbReference type="NCBI Taxonomy" id="1926881"/>
    <lineage>
        <taxon>Bacteria</taxon>
        <taxon>Pseudomonadati</taxon>
        <taxon>Pseudomonadota</taxon>
        <taxon>Gammaproteobacteria</taxon>
        <taxon>Enterobacterales</taxon>
        <taxon>Erwiniaceae</taxon>
        <taxon>Izhakiella</taxon>
    </lineage>
</organism>
<dbReference type="EMBL" id="MRUL01000039">
    <property type="protein sequence ID" value="OON34670.1"/>
    <property type="molecule type" value="Genomic_DNA"/>
</dbReference>
<dbReference type="OrthoDB" id="6460017at2"/>
<keyword evidence="2" id="KW-1185">Reference proteome</keyword>
<evidence type="ECO:0008006" key="3">
    <source>
        <dbReference type="Google" id="ProtNLM"/>
    </source>
</evidence>
<evidence type="ECO:0000313" key="2">
    <source>
        <dbReference type="Proteomes" id="UP000190667"/>
    </source>
</evidence>
<dbReference type="STRING" id="1926881.BTJ39_23640"/>
<dbReference type="RefSeq" id="WP_046359129.1">
    <property type="nucleotide sequence ID" value="NZ_MRUL01000039.1"/>
</dbReference>
<accession>A0A1S8Y6J7</accession>
<dbReference type="Proteomes" id="UP000190667">
    <property type="component" value="Unassembled WGS sequence"/>
</dbReference>
<proteinExistence type="predicted"/>
<dbReference type="AlphaFoldDB" id="A0A1S8Y6J7"/>
<evidence type="ECO:0000313" key="1">
    <source>
        <dbReference type="EMBL" id="OON34670.1"/>
    </source>
</evidence>
<protein>
    <recommendedName>
        <fullName evidence="3">CopG family transcriptional regulator</fullName>
    </recommendedName>
</protein>
<sequence>MQKPKRTTMAITAERKMKLERMAIDASQKAGSQISWTDIVNHLIDDYAKEAAEELTERARVEREIMTMHHR</sequence>
<gene>
    <name evidence="1" type="ORF">BTJ39_23640</name>
</gene>
<comment type="caution">
    <text evidence="1">The sequence shown here is derived from an EMBL/GenBank/DDBJ whole genome shotgun (WGS) entry which is preliminary data.</text>
</comment>
<reference evidence="1 2" key="1">
    <citation type="submission" date="2016-12" db="EMBL/GenBank/DDBJ databases">
        <title>Izhakiella australiana sp. nov. of genus Izhakiella isolated from Australian desert.</title>
        <authorList>
            <person name="Ji M."/>
        </authorList>
    </citation>
    <scope>NUCLEOTIDE SEQUENCE [LARGE SCALE GENOMIC DNA]</scope>
    <source>
        <strain evidence="1 2">D4N98</strain>
    </source>
</reference>
<name>A0A1S8Y6J7_9GAMM</name>